<evidence type="ECO:0000313" key="2">
    <source>
        <dbReference type="EMBL" id="OHT06243.1"/>
    </source>
</evidence>
<feature type="coiled-coil region" evidence="1">
    <location>
        <begin position="47"/>
        <end position="172"/>
    </location>
</feature>
<reference evidence="2" key="1">
    <citation type="submission" date="2016-10" db="EMBL/GenBank/DDBJ databases">
        <authorList>
            <person name="Benchimol M."/>
            <person name="Almeida L.G."/>
            <person name="Vasconcelos A.T."/>
            <person name="Perreira-Neves A."/>
            <person name="Rosa I.A."/>
            <person name="Tasca T."/>
            <person name="Bogo M.R."/>
            <person name="de Souza W."/>
        </authorList>
    </citation>
    <scope>NUCLEOTIDE SEQUENCE [LARGE SCALE GENOMIC DNA]</scope>
    <source>
        <strain evidence="2">K</strain>
    </source>
</reference>
<comment type="caution">
    <text evidence="2">The sequence shown here is derived from an EMBL/GenBank/DDBJ whole genome shotgun (WGS) entry which is preliminary data.</text>
</comment>
<dbReference type="AlphaFoldDB" id="A0A1J4K4W6"/>
<protein>
    <submittedName>
        <fullName evidence="2">Uncharacterized protein</fullName>
    </submittedName>
</protein>
<proteinExistence type="predicted"/>
<keyword evidence="3" id="KW-1185">Reference proteome</keyword>
<feature type="coiled-coil region" evidence="1">
    <location>
        <begin position="819"/>
        <end position="946"/>
    </location>
</feature>
<feature type="coiled-coil region" evidence="1">
    <location>
        <begin position="229"/>
        <end position="313"/>
    </location>
</feature>
<evidence type="ECO:0000256" key="1">
    <source>
        <dbReference type="SAM" id="Coils"/>
    </source>
</evidence>
<dbReference type="EMBL" id="MLAK01000731">
    <property type="protein sequence ID" value="OHT06243.1"/>
    <property type="molecule type" value="Genomic_DNA"/>
</dbReference>
<dbReference type="OrthoDB" id="6108017at2759"/>
<dbReference type="GeneID" id="94839235"/>
<dbReference type="Proteomes" id="UP000179807">
    <property type="component" value="Unassembled WGS sequence"/>
</dbReference>
<evidence type="ECO:0000313" key="3">
    <source>
        <dbReference type="Proteomes" id="UP000179807"/>
    </source>
</evidence>
<name>A0A1J4K4W6_9EUKA</name>
<dbReference type="RefSeq" id="XP_068359379.1">
    <property type="nucleotide sequence ID" value="XM_068504531.1"/>
</dbReference>
<organism evidence="2 3">
    <name type="scientific">Tritrichomonas foetus</name>
    <dbReference type="NCBI Taxonomy" id="1144522"/>
    <lineage>
        <taxon>Eukaryota</taxon>
        <taxon>Metamonada</taxon>
        <taxon>Parabasalia</taxon>
        <taxon>Tritrichomonadida</taxon>
        <taxon>Tritrichomonadidae</taxon>
        <taxon>Tritrichomonas</taxon>
    </lineage>
</organism>
<sequence length="1063" mass="123551">MSLSNVSISDYLKEMDQPIDGRNHDADENLFYADNCDENIRVPSEYEKQLLSQNESLKRQINEALQAANIAEQIKDEKTKITKENLALKQEISNLKKRNDICTKITDDLKERLKNIEAERNEEQQTSNAQLIHLNEHIENQQIEIDVFKAQLESSENKLKEKTEECYALLKEANFCFNNFFASIPELTNFLQHYKIESPKYITEVQSSPLRSRNDQNSGLNPEDYVSAINLLKEKVQQSKIIKKKLAEEILYLKNELQLQKKEADATQNNLRNDLNNCKKQCNSIQIEKEQKISELESSNQILQDKIKMLNDTIPILKQNLTSSISLQKIDQPSEEEIESMKTMINDLQNNLKKAAHKNSKLKKHIASLVNELKNDEQIQAQMKNEMSEMQKSNLSFSDEFTKITLEKDDLLMEIQSLKTKIQQIEAEQANLIKTNKHLKDKVNNYHNDLSKARINQSTLENLVNKQKSEISMLLDSKNTMEEMIKNQNKAIKEIENKFADQDEENKILNSQINTLKLLNSNLASEQIPSAAWFNADLPKDLCAAIVEIGKNEQEPQQQKIKQTLSTIAQYINQHINPNFSNSPLKSSPFRKLSTFESQNYDEKSDILKDLLNILNRELGEPLITANDFYDNPNEIMQTVEDRFIDIANKRAQRDDENEQIYNSYQKILHLLEANSIESAEKMIESLKNDSILLSQQVDHLKSTNKKIKITYNDLLYEFENMKKQANKEISTKNTEINKLKDENSQMESDQTISQNKINHLQQEIQRLNEEQQLTLSNIENEQLSNIENLQKDFFEKLKKKDDLISSEKLNNQKVIQKLIKTKKRNSSLKQKIHELNEKISQLNDKTEQILKDSQSQTKEEIKEIENKCNGVVQKVKKENEEKENQLQNCQTKMKTMKDTIKSLTAKKKKVENSLKFAHSQISAIKEELEREKQISNAKIKNLTFANEMKYISQIESCEAKAESMKNEIYNNVVSTFCLFYEPREKITDEYFNIILNNVREKLETYSKLENVIRRKLGILSTEQIDVIITKLNNASTMMNDRSPTRVSNSSPFKNFVISKELF</sequence>
<gene>
    <name evidence="2" type="ORF">TRFO_25717</name>
</gene>
<dbReference type="VEuPathDB" id="TrichDB:TRFO_25717"/>
<accession>A0A1J4K4W6</accession>
<feature type="coiled-coil region" evidence="1">
    <location>
        <begin position="338"/>
        <end position="512"/>
    </location>
</feature>
<keyword evidence="1" id="KW-0175">Coiled coil</keyword>
<feature type="coiled-coil region" evidence="1">
    <location>
        <begin position="723"/>
        <end position="782"/>
    </location>
</feature>